<dbReference type="Gene3D" id="2.120.10.30">
    <property type="entry name" value="TolB, C-terminal domain"/>
    <property type="match status" value="1"/>
</dbReference>
<evidence type="ECO:0000313" key="3">
    <source>
        <dbReference type="Proteomes" id="UP000305887"/>
    </source>
</evidence>
<dbReference type="InterPro" id="IPR011042">
    <property type="entry name" value="6-blade_b-propeller_TolB-like"/>
</dbReference>
<accession>A0A5C4MWN1</accession>
<protein>
    <submittedName>
        <fullName evidence="2">Phytase</fullName>
    </submittedName>
</protein>
<evidence type="ECO:0000259" key="1">
    <source>
        <dbReference type="PROSITE" id="PS51662"/>
    </source>
</evidence>
<dbReference type="InterPro" id="IPR003431">
    <property type="entry name" value="B-propeller_Phytase"/>
</dbReference>
<dbReference type="Proteomes" id="UP000305887">
    <property type="component" value="Unassembled WGS sequence"/>
</dbReference>
<name>A0A5C4MWN1_9RHOB</name>
<dbReference type="EMBL" id="VDFU01000007">
    <property type="protein sequence ID" value="TNC50539.1"/>
    <property type="molecule type" value="Genomic_DNA"/>
</dbReference>
<dbReference type="PROSITE" id="PS51662">
    <property type="entry name" value="BP_PHYTASE"/>
    <property type="match status" value="1"/>
</dbReference>
<gene>
    <name evidence="2" type="ORF">FHG66_08610</name>
</gene>
<evidence type="ECO:0000313" key="2">
    <source>
        <dbReference type="EMBL" id="TNC50539.1"/>
    </source>
</evidence>
<dbReference type="RefSeq" id="WP_139076335.1">
    <property type="nucleotide sequence ID" value="NZ_VDFU01000007.1"/>
</dbReference>
<dbReference type="OrthoDB" id="8696437at2"/>
<reference evidence="2 3" key="1">
    <citation type="submission" date="2019-06" db="EMBL/GenBank/DDBJ databases">
        <title>YIM 131921 draft genome.</title>
        <authorList>
            <person name="Jiang L."/>
        </authorList>
    </citation>
    <scope>NUCLEOTIDE SEQUENCE [LARGE SCALE GENOMIC DNA]</scope>
    <source>
        <strain evidence="2 3">YIM 131921</strain>
    </source>
</reference>
<keyword evidence="3" id="KW-1185">Reference proteome</keyword>
<sequence length="105" mass="11125">MPRDDVEGLAILDGAVRYLVTSVKGFHRAALLRLVAEVSSTCEALLEIAPASVDGVTGMNGLDGIFQVIGPDHLGGFPVVMDDQNGGFTTDFKLIAWDAIARQLP</sequence>
<comment type="caution">
    <text evidence="2">The sequence shown here is derived from an EMBL/GenBank/DDBJ whole genome shotgun (WGS) entry which is preliminary data.</text>
</comment>
<proteinExistence type="predicted"/>
<organism evidence="2 3">
    <name type="scientific">Rubellimicrobium rubrum</name>
    <dbReference type="NCBI Taxonomy" id="2585369"/>
    <lineage>
        <taxon>Bacteria</taxon>
        <taxon>Pseudomonadati</taxon>
        <taxon>Pseudomonadota</taxon>
        <taxon>Alphaproteobacteria</taxon>
        <taxon>Rhodobacterales</taxon>
        <taxon>Roseobacteraceae</taxon>
        <taxon>Rubellimicrobium</taxon>
    </lineage>
</organism>
<dbReference type="GO" id="GO:0016158">
    <property type="term" value="F:inositol hexakisphosphate 3-phosphatase activity"/>
    <property type="evidence" value="ECO:0007669"/>
    <property type="project" value="InterPro"/>
</dbReference>
<feature type="domain" description="BPP" evidence="1">
    <location>
        <begin position="1"/>
        <end position="104"/>
    </location>
</feature>
<dbReference type="AlphaFoldDB" id="A0A5C4MWN1"/>